<name>M7NJA1_9BACT</name>
<evidence type="ECO:0000313" key="2">
    <source>
        <dbReference type="EMBL" id="EMR01850.1"/>
    </source>
</evidence>
<feature type="signal peptide" evidence="1">
    <location>
        <begin position="1"/>
        <end position="26"/>
    </location>
</feature>
<keyword evidence="3" id="KW-1185">Reference proteome</keyword>
<reference evidence="2 3" key="1">
    <citation type="journal article" date="2013" name="Genome Announc.">
        <title>Draft Genome Sequence of Cesiribacter andamanensis Strain AMV16T, Isolated from a Soil Sample from a Mud Volcano in the Andaman Islands, India.</title>
        <authorList>
            <person name="Shivaji S."/>
            <person name="Ara S."/>
            <person name="Begum Z."/>
            <person name="Srinivas T.N."/>
            <person name="Singh A."/>
            <person name="Kumar Pinnaka A."/>
        </authorList>
    </citation>
    <scope>NUCLEOTIDE SEQUENCE [LARGE SCALE GENOMIC DNA]</scope>
    <source>
        <strain evidence="2 3">AMV16</strain>
    </source>
</reference>
<dbReference type="STRING" id="1279009.ADICEAN_03009"/>
<organism evidence="2 3">
    <name type="scientific">Cesiribacter andamanensis AMV16</name>
    <dbReference type="NCBI Taxonomy" id="1279009"/>
    <lineage>
        <taxon>Bacteria</taxon>
        <taxon>Pseudomonadati</taxon>
        <taxon>Bacteroidota</taxon>
        <taxon>Cytophagia</taxon>
        <taxon>Cytophagales</taxon>
        <taxon>Cesiribacteraceae</taxon>
        <taxon>Cesiribacter</taxon>
    </lineage>
</organism>
<dbReference type="OrthoDB" id="1165032at2"/>
<evidence type="ECO:0000256" key="1">
    <source>
        <dbReference type="SAM" id="SignalP"/>
    </source>
</evidence>
<dbReference type="AlphaFoldDB" id="M7NJA1"/>
<feature type="chain" id="PRO_5004082074" description="Lipoprotein" evidence="1">
    <location>
        <begin position="27"/>
        <end position="146"/>
    </location>
</feature>
<gene>
    <name evidence="2" type="ORF">ADICEAN_03009</name>
</gene>
<comment type="caution">
    <text evidence="2">The sequence shown here is derived from an EMBL/GenBank/DDBJ whole genome shotgun (WGS) entry which is preliminary data.</text>
</comment>
<proteinExistence type="predicted"/>
<evidence type="ECO:0000313" key="3">
    <source>
        <dbReference type="Proteomes" id="UP000011910"/>
    </source>
</evidence>
<dbReference type="EMBL" id="AODQ01000086">
    <property type="protein sequence ID" value="EMR01850.1"/>
    <property type="molecule type" value="Genomic_DNA"/>
</dbReference>
<dbReference type="Proteomes" id="UP000011910">
    <property type="component" value="Unassembled WGS sequence"/>
</dbReference>
<evidence type="ECO:0008006" key="4">
    <source>
        <dbReference type="Google" id="ProtNLM"/>
    </source>
</evidence>
<dbReference type="RefSeq" id="WP_009196395.1">
    <property type="nucleotide sequence ID" value="NZ_AODQ01000086.1"/>
</dbReference>
<keyword evidence="1" id="KW-0732">Signal</keyword>
<accession>M7NJA1</accession>
<sequence length="146" mass="16308">MILPHKRSFLPLLTAVLLLALPGCQSDPFVQETTCPEELMCTEVFVTVGIRLTTPQGDPVVLDSYETKNLQTGQVYQFNEEYGSQQAYYPVLTDAQLRDVRKEGSSFEFTGLQGGAVVVRERYLIGHDCCHLVLLEGKQELQIGAR</sequence>
<protein>
    <recommendedName>
        <fullName evidence="4">Lipoprotein</fullName>
    </recommendedName>
</protein>